<feature type="transmembrane region" description="Helical" evidence="1">
    <location>
        <begin position="91"/>
        <end position="111"/>
    </location>
</feature>
<gene>
    <name evidence="2" type="ordered locus">Mbur_0601</name>
</gene>
<evidence type="ECO:0000256" key="1">
    <source>
        <dbReference type="SAM" id="Phobius"/>
    </source>
</evidence>
<dbReference type="EMBL" id="CP000300">
    <property type="protein sequence ID" value="ABE51572.1"/>
    <property type="molecule type" value="Genomic_DNA"/>
</dbReference>
<accession>Q12YA4</accession>
<dbReference type="Proteomes" id="UP000001979">
    <property type="component" value="Chromosome"/>
</dbReference>
<dbReference type="KEGG" id="mbu:Mbur_0601"/>
<protein>
    <recommendedName>
        <fullName evidence="4">Signal peptidase I</fullName>
    </recommendedName>
</protein>
<feature type="transmembrane region" description="Helical" evidence="1">
    <location>
        <begin position="6"/>
        <end position="24"/>
    </location>
</feature>
<dbReference type="AlphaFoldDB" id="Q12YA4"/>
<name>Q12YA4_METBU</name>
<dbReference type="HOGENOM" id="CLU_160439_0_0_2"/>
<feature type="transmembrane region" description="Helical" evidence="1">
    <location>
        <begin position="36"/>
        <end position="54"/>
    </location>
</feature>
<reference evidence="3" key="1">
    <citation type="journal article" date="2009" name="ISME J.">
        <title>The genome sequence of the psychrophilic archaeon, Methanococcoides burtonii: the role of genome evolution in cold adaptation.</title>
        <authorList>
            <person name="Allen M.A."/>
            <person name="Lauro F.M."/>
            <person name="Williams T.J."/>
            <person name="Burg D."/>
            <person name="Siddiqui K.S."/>
            <person name="De Francisci D."/>
            <person name="Chong K.W."/>
            <person name="Pilak O."/>
            <person name="Chew H.H."/>
            <person name="De Maere M.Z."/>
            <person name="Ting L."/>
            <person name="Katrib M."/>
            <person name="Ng C."/>
            <person name="Sowers K.R."/>
            <person name="Galperin M.Y."/>
            <person name="Anderson I.J."/>
            <person name="Ivanova N."/>
            <person name="Dalin E."/>
            <person name="Martinez M."/>
            <person name="Lapidus A."/>
            <person name="Hauser L."/>
            <person name="Land M."/>
            <person name="Thomas T."/>
            <person name="Cavicchioli R."/>
        </authorList>
    </citation>
    <scope>NUCLEOTIDE SEQUENCE [LARGE SCALE GENOMIC DNA]</scope>
    <source>
        <strain evidence="3">DSM 6242 / NBRC 107633 / OCM 468 / ACE-M</strain>
    </source>
</reference>
<proteinExistence type="predicted"/>
<keyword evidence="3" id="KW-1185">Reference proteome</keyword>
<evidence type="ECO:0008006" key="4">
    <source>
        <dbReference type="Google" id="ProtNLM"/>
    </source>
</evidence>
<keyword evidence="1" id="KW-0812">Transmembrane</keyword>
<evidence type="ECO:0000313" key="2">
    <source>
        <dbReference type="EMBL" id="ABE51572.1"/>
    </source>
</evidence>
<keyword evidence="1" id="KW-0472">Membrane</keyword>
<dbReference type="InterPro" id="IPR043739">
    <property type="entry name" value="DUF5684"/>
</dbReference>
<feature type="transmembrane region" description="Helical" evidence="1">
    <location>
        <begin position="60"/>
        <end position="79"/>
    </location>
</feature>
<organism evidence="2 3">
    <name type="scientific">Methanococcoides burtonii (strain DSM 6242 / NBRC 107633 / OCM 468 / ACE-M)</name>
    <dbReference type="NCBI Taxonomy" id="259564"/>
    <lineage>
        <taxon>Archaea</taxon>
        <taxon>Methanobacteriati</taxon>
        <taxon>Methanobacteriota</taxon>
        <taxon>Stenosarchaea group</taxon>
        <taxon>Methanomicrobia</taxon>
        <taxon>Methanosarcinales</taxon>
        <taxon>Methanosarcinaceae</taxon>
        <taxon>Methanococcoides</taxon>
    </lineage>
</organism>
<evidence type="ECO:0000313" key="3">
    <source>
        <dbReference type="Proteomes" id="UP000001979"/>
    </source>
</evidence>
<keyword evidence="1" id="KW-1133">Transmembrane helix</keyword>
<dbReference type="Pfam" id="PF18936">
    <property type="entry name" value="DUF5684"/>
    <property type="match status" value="1"/>
</dbReference>
<sequence>MIILETYTIIALIFVLLGYIYTSFCLQKIAIKTSTANAWMAWIPLLNILLMFRVARLSLWHAIIFLIPYVNFLMGAYLWGEVAGRLNRSKWLGVLFLIPVLNLVLSGYFAFTDADVNRNGYDAEYADM</sequence>